<organism evidence="2 3">
    <name type="scientific">Diplogelasinospora grovesii</name>
    <dbReference type="NCBI Taxonomy" id="303347"/>
    <lineage>
        <taxon>Eukaryota</taxon>
        <taxon>Fungi</taxon>
        <taxon>Dikarya</taxon>
        <taxon>Ascomycota</taxon>
        <taxon>Pezizomycotina</taxon>
        <taxon>Sordariomycetes</taxon>
        <taxon>Sordariomycetidae</taxon>
        <taxon>Sordariales</taxon>
        <taxon>Diplogelasinosporaceae</taxon>
        <taxon>Diplogelasinospora</taxon>
    </lineage>
</organism>
<name>A0AAN6S4Z1_9PEZI</name>
<sequence length="658" mass="74388">MMSVTSNLAAALQAAFNINDVNGNGNSYLWADAVCINQQDIDERNSQVQMMGSIYNSAVLVICWLPHIQGLNVCHAFEAVMTIYTPLSKVLEQNNGSIVETVKDIGWMEACHTLCTAQEGVDGGSILGNVAWNNLILLARHTYWTRVWIVQEVTLAKRLLFLCPSSFVRDHQMVPVLQWLYHFLKEIGLGSIEVPRFIHSDLGHHLKLIGQSVDISSSLRIFTIRGIYHETPRRENKLPCGLRWHMAISAALGQKATNPRDSIYGLASVSDLDIIPDYRRSISDVYVEFYIKWLEHSRFLSEPGHEQERYGYLWNPGLLWSTELWFLALASKFESREERDPSWLLDLCSAASRESVQHLGVHPWQEDIIGFGPNARPAEIDGTTLFVDSYKADTIASACKSSEICSLEEFLRILNDWRGKYARLAKRSLLDALIRLIWWPYRKAPCQGIPRLEDAMLVSIFLCDINAKADVSDPGPRWTEKVINTLVLLGLALDPNSTREDIGNRWTEFLARDFGCMMCEKTHYLLKRDENCQNGSLMGDLIDTYLRLRYPKVPSSMVPFIQVGSEIRRATLEAFNIGPGRSFFVTSKGYLGVARLDVDIGDFVCALKGCPPLMVLRKEKDGYLNMGSASAIELKQQVYREISEHVEAGKEIGRFAIL</sequence>
<gene>
    <name evidence="2" type="ORF">QBC46DRAFT_436036</name>
</gene>
<evidence type="ECO:0000313" key="2">
    <source>
        <dbReference type="EMBL" id="KAK3940041.1"/>
    </source>
</evidence>
<evidence type="ECO:0000313" key="3">
    <source>
        <dbReference type="Proteomes" id="UP001303473"/>
    </source>
</evidence>
<dbReference type="AlphaFoldDB" id="A0AAN6S4Z1"/>
<accession>A0AAN6S4Z1</accession>
<dbReference type="InterPro" id="IPR052895">
    <property type="entry name" value="HetReg/Transcr_Mod"/>
</dbReference>
<dbReference type="PANTHER" id="PTHR24148:SF73">
    <property type="entry name" value="HET DOMAIN PROTEIN (AFU_ORTHOLOGUE AFUA_8G01020)"/>
    <property type="match status" value="1"/>
</dbReference>
<evidence type="ECO:0000259" key="1">
    <source>
        <dbReference type="Pfam" id="PF06985"/>
    </source>
</evidence>
<dbReference type="EMBL" id="MU853801">
    <property type="protein sequence ID" value="KAK3940041.1"/>
    <property type="molecule type" value="Genomic_DNA"/>
</dbReference>
<comment type="caution">
    <text evidence="2">The sequence shown here is derived from an EMBL/GenBank/DDBJ whole genome shotgun (WGS) entry which is preliminary data.</text>
</comment>
<keyword evidence="3" id="KW-1185">Reference proteome</keyword>
<feature type="domain" description="Heterokaryon incompatibility" evidence="1">
    <location>
        <begin position="3"/>
        <end position="152"/>
    </location>
</feature>
<dbReference type="PANTHER" id="PTHR24148">
    <property type="entry name" value="ANKYRIN REPEAT DOMAIN-CONTAINING PROTEIN 39 HOMOLOG-RELATED"/>
    <property type="match status" value="1"/>
</dbReference>
<dbReference type="InterPro" id="IPR010730">
    <property type="entry name" value="HET"/>
</dbReference>
<dbReference type="Pfam" id="PF06985">
    <property type="entry name" value="HET"/>
    <property type="match status" value="1"/>
</dbReference>
<proteinExistence type="predicted"/>
<reference evidence="3" key="1">
    <citation type="journal article" date="2023" name="Mol. Phylogenet. Evol.">
        <title>Genome-scale phylogeny and comparative genomics of the fungal order Sordariales.</title>
        <authorList>
            <person name="Hensen N."/>
            <person name="Bonometti L."/>
            <person name="Westerberg I."/>
            <person name="Brannstrom I.O."/>
            <person name="Guillou S."/>
            <person name="Cros-Aarteil S."/>
            <person name="Calhoun S."/>
            <person name="Haridas S."/>
            <person name="Kuo A."/>
            <person name="Mondo S."/>
            <person name="Pangilinan J."/>
            <person name="Riley R."/>
            <person name="LaButti K."/>
            <person name="Andreopoulos B."/>
            <person name="Lipzen A."/>
            <person name="Chen C."/>
            <person name="Yan M."/>
            <person name="Daum C."/>
            <person name="Ng V."/>
            <person name="Clum A."/>
            <person name="Steindorff A."/>
            <person name="Ohm R.A."/>
            <person name="Martin F."/>
            <person name="Silar P."/>
            <person name="Natvig D.O."/>
            <person name="Lalanne C."/>
            <person name="Gautier V."/>
            <person name="Ament-Velasquez S.L."/>
            <person name="Kruys A."/>
            <person name="Hutchinson M.I."/>
            <person name="Powell A.J."/>
            <person name="Barry K."/>
            <person name="Miller A.N."/>
            <person name="Grigoriev I.V."/>
            <person name="Debuchy R."/>
            <person name="Gladieux P."/>
            <person name="Hiltunen Thoren M."/>
            <person name="Johannesson H."/>
        </authorList>
    </citation>
    <scope>NUCLEOTIDE SEQUENCE [LARGE SCALE GENOMIC DNA]</scope>
    <source>
        <strain evidence="3">CBS 340.73</strain>
    </source>
</reference>
<protein>
    <submittedName>
        <fullName evidence="2">Heterokaryon incompatibility protein-domain-containing protein</fullName>
    </submittedName>
</protein>
<dbReference type="Proteomes" id="UP001303473">
    <property type="component" value="Unassembled WGS sequence"/>
</dbReference>